<proteinExistence type="predicted"/>
<dbReference type="AlphaFoldDB" id="A0AAD3Y8P1"/>
<reference evidence="1" key="1">
    <citation type="submission" date="2023-05" db="EMBL/GenBank/DDBJ databases">
        <title>Nepenthes gracilis genome sequencing.</title>
        <authorList>
            <person name="Fukushima K."/>
        </authorList>
    </citation>
    <scope>NUCLEOTIDE SEQUENCE</scope>
    <source>
        <strain evidence="1">SING2019-196</strain>
    </source>
</reference>
<comment type="caution">
    <text evidence="1">The sequence shown here is derived from an EMBL/GenBank/DDBJ whole genome shotgun (WGS) entry which is preliminary data.</text>
</comment>
<keyword evidence="2" id="KW-1185">Reference proteome</keyword>
<protein>
    <submittedName>
        <fullName evidence="1">Uncharacterized protein</fullName>
    </submittedName>
</protein>
<organism evidence="1 2">
    <name type="scientific">Nepenthes gracilis</name>
    <name type="common">Slender pitcher plant</name>
    <dbReference type="NCBI Taxonomy" id="150966"/>
    <lineage>
        <taxon>Eukaryota</taxon>
        <taxon>Viridiplantae</taxon>
        <taxon>Streptophyta</taxon>
        <taxon>Embryophyta</taxon>
        <taxon>Tracheophyta</taxon>
        <taxon>Spermatophyta</taxon>
        <taxon>Magnoliopsida</taxon>
        <taxon>eudicotyledons</taxon>
        <taxon>Gunneridae</taxon>
        <taxon>Pentapetalae</taxon>
        <taxon>Caryophyllales</taxon>
        <taxon>Nepenthaceae</taxon>
        <taxon>Nepenthes</taxon>
    </lineage>
</organism>
<dbReference type="Proteomes" id="UP001279734">
    <property type="component" value="Unassembled WGS sequence"/>
</dbReference>
<evidence type="ECO:0000313" key="1">
    <source>
        <dbReference type="EMBL" id="GMH32010.1"/>
    </source>
</evidence>
<gene>
    <name evidence="1" type="ORF">Nepgr_033854</name>
</gene>
<name>A0AAD3Y8P1_NEPGR</name>
<evidence type="ECO:0000313" key="2">
    <source>
        <dbReference type="Proteomes" id="UP001279734"/>
    </source>
</evidence>
<accession>A0AAD3Y8P1</accession>
<sequence>MLQCPFWMVWIPKSQGLVGDLVLELLIKLGSAGMLLAVVSRCGYHEVLGSSIDAVEDCNRCINWATFLNMEMGSAPWRSMDGSGSLSYDDTLVLMPDADAASFLLFALRIAFGESMCTATLSRCFRHLVSEAGRSASGLVGPPRAEFWIPEWAMDDELRSWQSSDLMHFRMHELDYARGLAWEFCARTFVIESYAPRQMYCWLVSLMLLPDLVGRSGKIQRLPANIHRPGSRLFGKPRKQHLGATHAAVHTVEESAPGDRRYTTRFTACYPETERPSNNEVNHIQPASPIVQMGASLECCYCKKWLMPLLMLGLLLFGLRGGGKLLISSLLIAVMDAVFG</sequence>
<dbReference type="EMBL" id="BSYO01000053">
    <property type="protein sequence ID" value="GMH32010.1"/>
    <property type="molecule type" value="Genomic_DNA"/>
</dbReference>